<gene>
    <name evidence="1" type="ORF">P0Y55_09945</name>
</gene>
<protein>
    <submittedName>
        <fullName evidence="1">Deaminase domain-containing protein</fullName>
    </submittedName>
</protein>
<dbReference type="Proteomes" id="UP001178662">
    <property type="component" value="Chromosome"/>
</dbReference>
<sequence length="198" mass="22735">MSTVNSFFYFHDRTGLTLRQKYVTMEALLNQFHIEGRVSRKSRETFLFDNNFAVGMIIAGSLTKYLYSSSQIHSMTTGPVILGPWTFRTKQRLIETAKLMDSEFAVHYHNHPLYTPLSVNSSGVVGGIGAYPRHNDTEYKIFCTFHDWLHSIKLVQTTGKVCIYTKLQPCLSCQKVAADFIGNFPNIDVNFYFDQQCY</sequence>
<dbReference type="Pfam" id="PF14424">
    <property type="entry name" value="Toxin-deaminase"/>
    <property type="match status" value="1"/>
</dbReference>
<proteinExistence type="predicted"/>
<accession>A0AA95ETZ6</accession>
<organism evidence="1 2">
    <name type="scientific">Candidatus Cohnella colombiensis</name>
    <dbReference type="NCBI Taxonomy" id="3121368"/>
    <lineage>
        <taxon>Bacteria</taxon>
        <taxon>Bacillati</taxon>
        <taxon>Bacillota</taxon>
        <taxon>Bacilli</taxon>
        <taxon>Bacillales</taxon>
        <taxon>Paenibacillaceae</taxon>
        <taxon>Cohnella</taxon>
    </lineage>
</organism>
<evidence type="ECO:0000313" key="2">
    <source>
        <dbReference type="Proteomes" id="UP001178662"/>
    </source>
</evidence>
<name>A0AA95ETZ6_9BACL</name>
<dbReference type="AlphaFoldDB" id="A0AA95ETZ6"/>
<dbReference type="EMBL" id="CP119317">
    <property type="protein sequence ID" value="WEK52924.1"/>
    <property type="molecule type" value="Genomic_DNA"/>
</dbReference>
<reference evidence="1" key="1">
    <citation type="submission" date="2023-03" db="EMBL/GenBank/DDBJ databases">
        <title>Andean soil-derived lignocellulolytic bacterial consortium as a source of novel taxa and putative plastic-active enzymes.</title>
        <authorList>
            <person name="Diaz-Garcia L."/>
            <person name="Chuvochina M."/>
            <person name="Feuerriegel G."/>
            <person name="Bunk B."/>
            <person name="Sproer C."/>
            <person name="Streit W.R."/>
            <person name="Rodriguez L.M."/>
            <person name="Overmann J."/>
            <person name="Jimenez D.J."/>
        </authorList>
    </citation>
    <scope>NUCLEOTIDE SEQUENCE</scope>
    <source>
        <strain evidence="1">MAG 2441</strain>
    </source>
</reference>
<dbReference type="InterPro" id="IPR032721">
    <property type="entry name" value="Toxin-deaminase"/>
</dbReference>
<keyword evidence="2" id="KW-1185">Reference proteome</keyword>
<evidence type="ECO:0000313" key="1">
    <source>
        <dbReference type="EMBL" id="WEK52924.1"/>
    </source>
</evidence>